<dbReference type="EMBL" id="RJVG01000006">
    <property type="protein sequence ID" value="ROR27498.1"/>
    <property type="molecule type" value="Genomic_DNA"/>
</dbReference>
<dbReference type="InterPro" id="IPR004089">
    <property type="entry name" value="MCPsignal_dom"/>
</dbReference>
<dbReference type="GO" id="GO:0016020">
    <property type="term" value="C:membrane"/>
    <property type="evidence" value="ECO:0007669"/>
    <property type="project" value="InterPro"/>
</dbReference>
<sequence length="706" mass="77049">MWKRSTGVKVLEDKKEFKGTRKKTEKKDKKNSKPGFNSIKIKLIGSFIIPVLFIVLLGIISYNKALEGMVSNYERAVGETISATGKYFDLGFKSISGTVTQLAVDDKVKEPEEYGAYKGVHKSIIAKLAGDELLSNIHIFSGAGAGISTKSGVLKEDIYNEFIESEDGAYFKEDNIDMVWVGTHPFIDDKFQTKESEYSLSVIKKITDSSGFSGQGGKAIGYIVTDVTMDAIKNVLKEFDWGEGSISGFITSDGREIVSIDKNENVFLSQNFYEDAIKSVKKTGADYVTYEGAQYLYIYSKIDSVGALVCGLIPKSIIIKQASDIKQLTVMLVIFACIVAIIIGTIMAAGIDRTIKIMVKALSKAAAGDLTTNITVKRKDEFRVLADTVNYMIHSMKLLIKEVSNVSDTVTTSTGDVSDTSRALSISTNEITSAIGEIERGVANQAKDTQGCLTQMSSLSDKVNIVYKNTEVIHKIAKDTKSITGEGIIMMDELSGKAKETTNITQTVIKNIETLNNESAAIGNIINTINDIAEQTNLLSLNASIEAARAGEYGKGFAVVADEIRKLADQSLEASSHIKEIINQIQNRTKETVHTARQAENIVESQSLALWHTIEFFHDINDRVENLTHTLGDITSGIGDIEKAKNETLEAMENITSIVQETAAIAEQMNGCAGNQVIAVKKLNDAVDGLKKDTNILDDSVQIFVI</sequence>
<dbReference type="SUPFAM" id="SSF58104">
    <property type="entry name" value="Methyl-accepting chemotaxis protein (MCP) signaling domain"/>
    <property type="match status" value="1"/>
</dbReference>
<dbReference type="PANTHER" id="PTHR32089:SF112">
    <property type="entry name" value="LYSOZYME-LIKE PROTEIN-RELATED"/>
    <property type="match status" value="1"/>
</dbReference>
<dbReference type="Gene3D" id="1.10.287.950">
    <property type="entry name" value="Methyl-accepting chemotaxis protein"/>
    <property type="match status" value="1"/>
</dbReference>
<dbReference type="PROSITE" id="PS50111">
    <property type="entry name" value="CHEMOTAXIS_TRANSDUC_2"/>
    <property type="match status" value="1"/>
</dbReference>
<dbReference type="PANTHER" id="PTHR32089">
    <property type="entry name" value="METHYL-ACCEPTING CHEMOTAXIS PROTEIN MCPB"/>
    <property type="match status" value="1"/>
</dbReference>
<feature type="transmembrane region" description="Helical" evidence="5">
    <location>
        <begin position="328"/>
        <end position="351"/>
    </location>
</feature>
<feature type="domain" description="Methyl-accepting transducer" evidence="6">
    <location>
        <begin position="420"/>
        <end position="663"/>
    </location>
</feature>
<evidence type="ECO:0000256" key="5">
    <source>
        <dbReference type="SAM" id="Phobius"/>
    </source>
</evidence>
<evidence type="ECO:0000313" key="9">
    <source>
        <dbReference type="Proteomes" id="UP000273083"/>
    </source>
</evidence>
<dbReference type="Pfam" id="PF00015">
    <property type="entry name" value="MCPsignal"/>
    <property type="match status" value="1"/>
</dbReference>
<dbReference type="CDD" id="cd06225">
    <property type="entry name" value="HAMP"/>
    <property type="match status" value="1"/>
</dbReference>
<feature type="compositionally biased region" description="Basic residues" evidence="4">
    <location>
        <begin position="20"/>
        <end position="32"/>
    </location>
</feature>
<accession>A0A3N1XMS5</accession>
<dbReference type="AlphaFoldDB" id="A0A3N1XMS5"/>
<protein>
    <submittedName>
        <fullName evidence="8">Methyl-accepting chemotaxis protein</fullName>
    </submittedName>
</protein>
<comment type="caution">
    <text evidence="8">The sequence shown here is derived from an EMBL/GenBank/DDBJ whole genome shotgun (WGS) entry which is preliminary data.</text>
</comment>
<evidence type="ECO:0000256" key="1">
    <source>
        <dbReference type="ARBA" id="ARBA00023224"/>
    </source>
</evidence>
<evidence type="ECO:0000256" key="4">
    <source>
        <dbReference type="SAM" id="MobiDB-lite"/>
    </source>
</evidence>
<evidence type="ECO:0000256" key="3">
    <source>
        <dbReference type="PROSITE-ProRule" id="PRU00284"/>
    </source>
</evidence>
<keyword evidence="5" id="KW-0812">Transmembrane</keyword>
<evidence type="ECO:0000259" key="6">
    <source>
        <dbReference type="PROSITE" id="PS50111"/>
    </source>
</evidence>
<dbReference type="SMART" id="SM00283">
    <property type="entry name" value="MA"/>
    <property type="match status" value="1"/>
</dbReference>
<feature type="region of interest" description="Disordered" evidence="4">
    <location>
        <begin position="14"/>
        <end position="33"/>
    </location>
</feature>
<keyword evidence="1 3" id="KW-0807">Transducer</keyword>
<keyword evidence="9" id="KW-1185">Reference proteome</keyword>
<evidence type="ECO:0000256" key="2">
    <source>
        <dbReference type="ARBA" id="ARBA00029447"/>
    </source>
</evidence>
<dbReference type="GO" id="GO:0007165">
    <property type="term" value="P:signal transduction"/>
    <property type="evidence" value="ECO:0007669"/>
    <property type="project" value="UniProtKB-KW"/>
</dbReference>
<comment type="similarity">
    <text evidence="2">Belongs to the methyl-accepting chemotaxis (MCP) protein family.</text>
</comment>
<feature type="domain" description="HAMP" evidence="7">
    <location>
        <begin position="349"/>
        <end position="401"/>
    </location>
</feature>
<evidence type="ECO:0000313" key="8">
    <source>
        <dbReference type="EMBL" id="ROR27498.1"/>
    </source>
</evidence>
<dbReference type="Proteomes" id="UP000273083">
    <property type="component" value="Unassembled WGS sequence"/>
</dbReference>
<keyword evidence="5" id="KW-0472">Membrane</keyword>
<evidence type="ECO:0000259" key="7">
    <source>
        <dbReference type="PROSITE" id="PS50885"/>
    </source>
</evidence>
<keyword evidence="5" id="KW-1133">Transmembrane helix</keyword>
<organism evidence="8 9">
    <name type="scientific">Mobilisporobacter senegalensis</name>
    <dbReference type="NCBI Taxonomy" id="1329262"/>
    <lineage>
        <taxon>Bacteria</taxon>
        <taxon>Bacillati</taxon>
        <taxon>Bacillota</taxon>
        <taxon>Clostridia</taxon>
        <taxon>Lachnospirales</taxon>
        <taxon>Lachnospiraceae</taxon>
        <taxon>Mobilisporobacter</taxon>
    </lineage>
</organism>
<proteinExistence type="inferred from homology"/>
<dbReference type="Pfam" id="PF00672">
    <property type="entry name" value="HAMP"/>
    <property type="match status" value="1"/>
</dbReference>
<feature type="transmembrane region" description="Helical" evidence="5">
    <location>
        <begin position="43"/>
        <end position="62"/>
    </location>
</feature>
<name>A0A3N1XMS5_9FIRM</name>
<dbReference type="Gene3D" id="3.30.450.20">
    <property type="entry name" value="PAS domain"/>
    <property type="match status" value="1"/>
</dbReference>
<dbReference type="SMART" id="SM00304">
    <property type="entry name" value="HAMP"/>
    <property type="match status" value="1"/>
</dbReference>
<gene>
    <name evidence="8" type="ORF">EDD66_106195</name>
</gene>
<reference evidence="8 9" key="1">
    <citation type="submission" date="2018-11" db="EMBL/GenBank/DDBJ databases">
        <title>Genomic Encyclopedia of Type Strains, Phase IV (KMG-IV): sequencing the most valuable type-strain genomes for metagenomic binning, comparative biology and taxonomic classification.</title>
        <authorList>
            <person name="Goeker M."/>
        </authorList>
    </citation>
    <scope>NUCLEOTIDE SEQUENCE [LARGE SCALE GENOMIC DNA]</scope>
    <source>
        <strain evidence="8 9">DSM 26537</strain>
    </source>
</reference>
<dbReference type="PROSITE" id="PS50885">
    <property type="entry name" value="HAMP"/>
    <property type="match status" value="1"/>
</dbReference>
<dbReference type="CDD" id="cd11386">
    <property type="entry name" value="MCP_signal"/>
    <property type="match status" value="1"/>
</dbReference>
<dbReference type="InterPro" id="IPR003660">
    <property type="entry name" value="HAMP_dom"/>
</dbReference>